<reference evidence="2" key="1">
    <citation type="submission" date="2016-10" db="EMBL/GenBank/DDBJ databases">
        <authorList>
            <person name="Varghese N."/>
            <person name="Submissions S."/>
        </authorList>
    </citation>
    <scope>NUCLEOTIDE SEQUENCE [LARGE SCALE GENOMIC DNA]</scope>
    <source>
        <strain evidence="2">DSM 44718</strain>
    </source>
</reference>
<accession>A0A1H3MI93</accession>
<evidence type="ECO:0000313" key="1">
    <source>
        <dbReference type="EMBL" id="SDY75889.1"/>
    </source>
</evidence>
<proteinExistence type="predicted"/>
<name>A0A1H3MI93_9ACTN</name>
<protein>
    <submittedName>
        <fullName evidence="1">Uncharacterized protein</fullName>
    </submittedName>
</protein>
<keyword evidence="2" id="KW-1185">Reference proteome</keyword>
<dbReference type="AlphaFoldDB" id="A0A1H3MI93"/>
<dbReference type="EMBL" id="FNQB01000001">
    <property type="protein sequence ID" value="SDY75889.1"/>
    <property type="molecule type" value="Genomic_DNA"/>
</dbReference>
<organism evidence="1 2">
    <name type="scientific">Asanoa ishikariensis</name>
    <dbReference type="NCBI Taxonomy" id="137265"/>
    <lineage>
        <taxon>Bacteria</taxon>
        <taxon>Bacillati</taxon>
        <taxon>Actinomycetota</taxon>
        <taxon>Actinomycetes</taxon>
        <taxon>Micromonosporales</taxon>
        <taxon>Micromonosporaceae</taxon>
        <taxon>Asanoa</taxon>
    </lineage>
</organism>
<gene>
    <name evidence="1" type="ORF">SAMN05421684_1400</name>
</gene>
<dbReference type="Proteomes" id="UP000199632">
    <property type="component" value="Unassembled WGS sequence"/>
</dbReference>
<sequence>MSGVTFYRDEYGGPAFRPRDDSWSAIGSLMTGDVQNVATWALRLLAYVDDVAAGRSATETWQGNSWQVEISKAGVHLQDLHSDDWTGTHTLAETRAVLLEYLRFLLPGLDERRGELTTWERAEGREHPSRAAVETR</sequence>
<dbReference type="STRING" id="137265.SAMN05421684_1400"/>
<evidence type="ECO:0000313" key="2">
    <source>
        <dbReference type="Proteomes" id="UP000199632"/>
    </source>
</evidence>